<comment type="cofactor">
    <cofactor evidence="1">
        <name>pyridoxal 5'-phosphate</name>
        <dbReference type="ChEBI" id="CHEBI:597326"/>
    </cofactor>
</comment>
<dbReference type="EMBL" id="LRQA01000029">
    <property type="protein sequence ID" value="KXA18479.1"/>
    <property type="molecule type" value="Genomic_DNA"/>
</dbReference>
<protein>
    <recommendedName>
        <fullName evidence="6">alanine transaminase</fullName>
        <ecNumber evidence="6">2.6.1.2</ecNumber>
    </recommendedName>
</protein>
<evidence type="ECO:0000256" key="3">
    <source>
        <dbReference type="ARBA" id="ARBA00022576"/>
    </source>
</evidence>
<gene>
    <name evidence="8" type="ORF">HMPREF3216_00409</name>
</gene>
<evidence type="ECO:0000313" key="8">
    <source>
        <dbReference type="EMBL" id="KXA18479.1"/>
    </source>
</evidence>
<evidence type="ECO:0000256" key="5">
    <source>
        <dbReference type="ARBA" id="ARBA00022898"/>
    </source>
</evidence>
<dbReference type="PANTHER" id="PTHR43488">
    <property type="entry name" value="GLUTAMATE-PYRUVATE AMINOTRANSFERASE ALAA"/>
    <property type="match status" value="1"/>
</dbReference>
<dbReference type="InterPro" id="IPR004839">
    <property type="entry name" value="Aminotransferase_I/II_large"/>
</dbReference>
<evidence type="ECO:0000259" key="7">
    <source>
        <dbReference type="Pfam" id="PF00155"/>
    </source>
</evidence>
<dbReference type="GO" id="GO:0004021">
    <property type="term" value="F:L-alanine:2-oxoglutarate aminotransferase activity"/>
    <property type="evidence" value="ECO:0007669"/>
    <property type="project" value="UniProtKB-EC"/>
</dbReference>
<evidence type="ECO:0000256" key="2">
    <source>
        <dbReference type="ARBA" id="ARBA00007441"/>
    </source>
</evidence>
<dbReference type="PANTHER" id="PTHR43488:SF2">
    <property type="entry name" value="GLUTAMATE-PYRUVATE AMINOTRANSFERASE ALAA"/>
    <property type="match status" value="1"/>
</dbReference>
<keyword evidence="3 8" id="KW-0032">Aminotransferase</keyword>
<dbReference type="CDD" id="cd00609">
    <property type="entry name" value="AAT_like"/>
    <property type="match status" value="1"/>
</dbReference>
<dbReference type="AlphaFoldDB" id="A0A133NQB5"/>
<feature type="domain" description="Aminotransferase class I/classII large" evidence="7">
    <location>
        <begin position="93"/>
        <end position="377"/>
    </location>
</feature>
<comment type="similarity">
    <text evidence="2">Belongs to the class-I pyridoxal-phosphate-dependent aminotransferase family.</text>
</comment>
<evidence type="ECO:0000256" key="6">
    <source>
        <dbReference type="ARBA" id="ARBA00026106"/>
    </source>
</evidence>
<dbReference type="Gene3D" id="3.90.1150.10">
    <property type="entry name" value="Aspartate Aminotransferase, domain 1"/>
    <property type="match status" value="1"/>
</dbReference>
<dbReference type="OrthoDB" id="9763453at2"/>
<sequence length="408" mass="45164">MRFSSRVDVSEPNPIILAQRAAASKGIKLTKLNDSNPTVHGLAPKCLSSKYTADPRGSIEVRRILANFINTRDNRVSQNIESQNIASQKCNSANALNPNNLYVLSSTSQAYAWLMMLMCDCGDSVLAPTPGYPLIESIARLQGVKSIPYPLVYDGSWTIDVAKVKELLENADNRIRALVLINPNNPTGSYIKPEERVQLLSLCNKNNVAIIADEVFYDYSLEPFNGNSRLAGDCSTLIFALDGFSKMLAAPHAKVGWIEVSGPIEDVQEAMKRLDVIADDFLPIGATVSERIPELLQCAKEQTAIVQNRVRSNLKTLRKMLENYPNCCVSALRAEGGWNILLRVPSCLDDDLLALRLIKDYKLVSQPGYYFDMPNNGYLALSLLPKEDQFKNGVTLLLNTVHKMLGEI</sequence>
<name>A0A133NQB5_GARVA</name>
<dbReference type="PATRIC" id="fig|2702.99.peg.404"/>
<evidence type="ECO:0000313" key="9">
    <source>
        <dbReference type="Proteomes" id="UP000070558"/>
    </source>
</evidence>
<dbReference type="InterPro" id="IPR015422">
    <property type="entry name" value="PyrdxlP-dep_Trfase_small"/>
</dbReference>
<keyword evidence="5" id="KW-0663">Pyridoxal phosphate</keyword>
<proteinExistence type="inferred from homology"/>
<dbReference type="Pfam" id="PF00155">
    <property type="entry name" value="Aminotran_1_2"/>
    <property type="match status" value="1"/>
</dbReference>
<dbReference type="Gene3D" id="3.40.640.10">
    <property type="entry name" value="Type I PLP-dependent aspartate aminotransferase-like (Major domain)"/>
    <property type="match status" value="1"/>
</dbReference>
<dbReference type="InterPro" id="IPR015424">
    <property type="entry name" value="PyrdxlP-dep_Trfase"/>
</dbReference>
<accession>A0A133NQB5</accession>
<reference evidence="8 9" key="1">
    <citation type="submission" date="2016-01" db="EMBL/GenBank/DDBJ databases">
        <authorList>
            <person name="Oliw E.H."/>
        </authorList>
    </citation>
    <scope>NUCLEOTIDE SEQUENCE [LARGE SCALE GENOMIC DNA]</scope>
    <source>
        <strain evidence="8 9">GED7760B</strain>
    </source>
</reference>
<comment type="caution">
    <text evidence="8">The sequence shown here is derived from an EMBL/GenBank/DDBJ whole genome shotgun (WGS) entry which is preliminary data.</text>
</comment>
<dbReference type="GO" id="GO:0030170">
    <property type="term" value="F:pyridoxal phosphate binding"/>
    <property type="evidence" value="ECO:0007669"/>
    <property type="project" value="InterPro"/>
</dbReference>
<evidence type="ECO:0000256" key="4">
    <source>
        <dbReference type="ARBA" id="ARBA00022679"/>
    </source>
</evidence>
<dbReference type="Proteomes" id="UP000070558">
    <property type="component" value="Unassembled WGS sequence"/>
</dbReference>
<dbReference type="InterPro" id="IPR051926">
    <property type="entry name" value="Ala_Aminotransferase"/>
</dbReference>
<keyword evidence="4 8" id="KW-0808">Transferase</keyword>
<evidence type="ECO:0000256" key="1">
    <source>
        <dbReference type="ARBA" id="ARBA00001933"/>
    </source>
</evidence>
<organism evidence="8 9">
    <name type="scientific">Gardnerella vaginalis</name>
    <dbReference type="NCBI Taxonomy" id="2702"/>
    <lineage>
        <taxon>Bacteria</taxon>
        <taxon>Bacillati</taxon>
        <taxon>Actinomycetota</taxon>
        <taxon>Actinomycetes</taxon>
        <taxon>Bifidobacteriales</taxon>
        <taxon>Bifidobacteriaceae</taxon>
        <taxon>Gardnerella</taxon>
    </lineage>
</organism>
<dbReference type="InterPro" id="IPR015421">
    <property type="entry name" value="PyrdxlP-dep_Trfase_major"/>
</dbReference>
<dbReference type="SUPFAM" id="SSF53383">
    <property type="entry name" value="PLP-dependent transferases"/>
    <property type="match status" value="1"/>
</dbReference>
<dbReference type="EC" id="2.6.1.2" evidence="6"/>
<dbReference type="RefSeq" id="WP_060786672.1">
    <property type="nucleotide sequence ID" value="NZ_KQ956813.1"/>
</dbReference>